<sequence>MLHKKMFAGMDLQSRRFYSRIFNTALFNIYAVRNSLFTELLCESSDPAILAKWEEAESRVVEAIKIRSAVD</sequence>
<dbReference type="Proteomes" id="UP001225596">
    <property type="component" value="Unassembled WGS sequence"/>
</dbReference>
<evidence type="ECO:0000313" key="2">
    <source>
        <dbReference type="Proteomes" id="UP001225596"/>
    </source>
</evidence>
<dbReference type="EMBL" id="JAUYVH010000005">
    <property type="protein sequence ID" value="MDQ9170832.1"/>
    <property type="molecule type" value="Genomic_DNA"/>
</dbReference>
<reference evidence="1 2" key="1">
    <citation type="submission" date="2023-08" db="EMBL/GenBank/DDBJ databases">
        <title>Oxalobacteraceae gen .nov., isolated from river sludge outside the plant.</title>
        <authorList>
            <person name="Zhao S.Y."/>
        </authorList>
    </citation>
    <scope>NUCLEOTIDE SEQUENCE [LARGE SCALE GENOMIC DNA]</scope>
    <source>
        <strain evidence="1 2">R-40</strain>
    </source>
</reference>
<proteinExistence type="predicted"/>
<keyword evidence="2" id="KW-1185">Reference proteome</keyword>
<dbReference type="RefSeq" id="WP_338436765.1">
    <property type="nucleotide sequence ID" value="NZ_JAUYVH010000005.1"/>
</dbReference>
<name>A0ABU1BPI0_9BURK</name>
<comment type="caution">
    <text evidence="1">The sequence shown here is derived from an EMBL/GenBank/DDBJ whole genome shotgun (WGS) entry which is preliminary data.</text>
</comment>
<gene>
    <name evidence="1" type="ORF">Q8A64_10465</name>
</gene>
<evidence type="ECO:0000313" key="1">
    <source>
        <dbReference type="EMBL" id="MDQ9170832.1"/>
    </source>
</evidence>
<accession>A0ABU1BPI0</accession>
<organism evidence="1 2">
    <name type="scientific">Keguizhuia sedimenti</name>
    <dbReference type="NCBI Taxonomy" id="3064264"/>
    <lineage>
        <taxon>Bacteria</taxon>
        <taxon>Pseudomonadati</taxon>
        <taxon>Pseudomonadota</taxon>
        <taxon>Betaproteobacteria</taxon>
        <taxon>Burkholderiales</taxon>
        <taxon>Oxalobacteraceae</taxon>
        <taxon>Keguizhuia</taxon>
    </lineage>
</organism>
<protein>
    <submittedName>
        <fullName evidence="1">Uncharacterized protein</fullName>
    </submittedName>
</protein>